<sequence>MKKKYQQIKALSIRQIFKIGIQFTKQQVYNKVQLYRNKYTKKKLKKSLKLLRKKPFLKKLFKKATFTMVTLIIVQKGSRILLPYVEIKFIEIAGFKNVSNLNFFSFKLIPLKISDGIIASVCFFNPDVKKLKKNNDYKICERFRVLSRQLCLGISLFHGSILALSLRKFIPNYNFKLFLQIVFWFTSGDMSLIWLSELNTKYGIGNGQNIISLYFIYPSVEKLLKSILNSNINSLVYYSITGISISVVTIYVTQKTHKIELISVKESMQTGLHKGLKLTFPIFSNIVGLMPTTISLTILESVRTKTLKLKYFYIIIFVCYTFCIYISALINYFFILDFLDLKDIYSQFQKTNTTIPNCETEAEILLYFKRFIFHKSIYDAAALLNVNLLSLVLKFYLKIENDKVIDPFSIMFLIYQLKELRRNLREIYYWDMSHYDN</sequence>
<feature type="transmembrane region" description="Helical" evidence="1">
    <location>
        <begin position="145"/>
        <end position="165"/>
    </location>
</feature>
<dbReference type="PRINTS" id="PR00303">
    <property type="entry name" value="SECYTRNLCASE"/>
</dbReference>
<dbReference type="GO" id="GO:0015031">
    <property type="term" value="P:protein transport"/>
    <property type="evidence" value="ECO:0007669"/>
    <property type="project" value="InterPro"/>
</dbReference>
<dbReference type="GeneID" id="41826809"/>
<dbReference type="Pfam" id="PF00344">
    <property type="entry name" value="SecY"/>
    <property type="match status" value="1"/>
</dbReference>
<dbReference type="RefSeq" id="YP_009695301.1">
    <property type="nucleotide sequence ID" value="NC_044785.1"/>
</dbReference>
<keyword evidence="1" id="KW-1133">Transmembrane helix</keyword>
<dbReference type="Gene3D" id="1.10.3370.10">
    <property type="entry name" value="SecY subunit domain"/>
    <property type="match status" value="1"/>
</dbReference>
<feature type="transmembrane region" description="Helical" evidence="1">
    <location>
        <begin position="311"/>
        <end position="335"/>
    </location>
</feature>
<keyword evidence="1" id="KW-0472">Membrane</keyword>
<evidence type="ECO:0000313" key="2">
    <source>
        <dbReference type="EMBL" id="QEI59615.1"/>
    </source>
</evidence>
<name>A0A5C0F503_NITAL</name>
<geneLocation type="plastid" evidence="2"/>
<reference evidence="2" key="1">
    <citation type="submission" date="2019-06" db="EMBL/GenBank/DDBJ databases">
        <authorList>
            <person name="Grosvenor D.A."/>
            <person name="Keepers K.G."/>
            <person name="Pogoda C.S."/>
            <person name="Kane N.C."/>
            <person name="Kociolek J.P."/>
        </authorList>
    </citation>
    <scope>NUCLEOTIDE SEQUENCE</scope>
</reference>
<accession>A0A5C0F503</accession>
<dbReference type="InterPro" id="IPR002208">
    <property type="entry name" value="SecY/SEC61-alpha"/>
</dbReference>
<evidence type="ECO:0000256" key="1">
    <source>
        <dbReference type="SAM" id="Phobius"/>
    </source>
</evidence>
<organism evidence="2">
    <name type="scientific">Nitzschia alba</name>
    <name type="common">Marine diatom</name>
    <dbReference type="NCBI Taxonomy" id="2858"/>
    <lineage>
        <taxon>Eukaryota</taxon>
        <taxon>Sar</taxon>
        <taxon>Stramenopiles</taxon>
        <taxon>Ochrophyta</taxon>
        <taxon>Bacillariophyta</taxon>
        <taxon>Bacillariophyceae</taxon>
        <taxon>Bacillariophycidae</taxon>
        <taxon>Bacillariales</taxon>
        <taxon>Bacillariaceae</taxon>
        <taxon>Nitzschia</taxon>
    </lineage>
</organism>
<feature type="transmembrane region" description="Helical" evidence="1">
    <location>
        <begin position="278"/>
        <end position="299"/>
    </location>
</feature>
<feature type="transmembrane region" description="Helical" evidence="1">
    <location>
        <begin position="177"/>
        <end position="195"/>
    </location>
</feature>
<dbReference type="AlphaFoldDB" id="A0A5C0F503"/>
<keyword evidence="2" id="KW-0934">Plastid</keyword>
<protein>
    <submittedName>
        <fullName evidence="2">Preprotein translocase subunit SecY</fullName>
    </submittedName>
</protein>
<dbReference type="EMBL" id="MN065498">
    <property type="protein sequence ID" value="QEI59615.1"/>
    <property type="molecule type" value="Genomic_DNA"/>
</dbReference>
<dbReference type="InterPro" id="IPR023201">
    <property type="entry name" value="SecY_dom_sf"/>
</dbReference>
<feature type="transmembrane region" description="Helical" evidence="1">
    <location>
        <begin position="235"/>
        <end position="253"/>
    </location>
</feature>
<keyword evidence="1" id="KW-0812">Transmembrane</keyword>
<gene>
    <name evidence="2" type="primary">secY</name>
</gene>
<dbReference type="SUPFAM" id="SSF103491">
    <property type="entry name" value="Preprotein translocase SecY subunit"/>
    <property type="match status" value="1"/>
</dbReference>
<proteinExistence type="predicted"/>
<dbReference type="GO" id="GO:0016020">
    <property type="term" value="C:membrane"/>
    <property type="evidence" value="ECO:0007669"/>
    <property type="project" value="InterPro"/>
</dbReference>